<dbReference type="InterPro" id="IPR013249">
    <property type="entry name" value="RNA_pol_sigma70_r4_t2"/>
</dbReference>
<dbReference type="InterPro" id="IPR036388">
    <property type="entry name" value="WH-like_DNA-bd_sf"/>
</dbReference>
<accession>A0A1F5EAR6</accession>
<feature type="domain" description="RNA polymerase sigma factor 70 region 4 type 2" evidence="8">
    <location>
        <begin position="123"/>
        <end position="174"/>
    </location>
</feature>
<feature type="domain" description="RNA polymerase sigma-70 region 2" evidence="7">
    <location>
        <begin position="28"/>
        <end position="101"/>
    </location>
</feature>
<dbReference type="GO" id="GO:0016987">
    <property type="term" value="F:sigma factor activity"/>
    <property type="evidence" value="ECO:0007669"/>
    <property type="project" value="UniProtKB-KW"/>
</dbReference>
<dbReference type="Proteomes" id="UP000177481">
    <property type="component" value="Unassembled WGS sequence"/>
</dbReference>
<dbReference type="InterPro" id="IPR013324">
    <property type="entry name" value="RNA_pol_sigma_r3/r4-like"/>
</dbReference>
<evidence type="ECO:0000313" key="10">
    <source>
        <dbReference type="Proteomes" id="UP000177481"/>
    </source>
</evidence>
<evidence type="ECO:0000256" key="3">
    <source>
        <dbReference type="ARBA" id="ARBA00023082"/>
    </source>
</evidence>
<evidence type="ECO:0000313" key="9">
    <source>
        <dbReference type="EMBL" id="OGD64463.1"/>
    </source>
</evidence>
<keyword evidence="2" id="KW-0805">Transcription regulation</keyword>
<dbReference type="PANTHER" id="PTHR43133">
    <property type="entry name" value="RNA POLYMERASE ECF-TYPE SIGMA FACTO"/>
    <property type="match status" value="1"/>
</dbReference>
<organism evidence="9 10">
    <name type="scientific">Candidatus Berkelbacteria bacterium RIFCSPLOWO2_01_FULL_50_28</name>
    <dbReference type="NCBI Taxonomy" id="1797471"/>
    <lineage>
        <taxon>Bacteria</taxon>
        <taxon>Candidatus Berkelbacteria</taxon>
    </lineage>
</organism>
<dbReference type="Pfam" id="PF04542">
    <property type="entry name" value="Sigma70_r2"/>
    <property type="match status" value="1"/>
</dbReference>
<dbReference type="GO" id="GO:0003677">
    <property type="term" value="F:DNA binding"/>
    <property type="evidence" value="ECO:0007669"/>
    <property type="project" value="UniProtKB-KW"/>
</dbReference>
<protein>
    <recommendedName>
        <fullName evidence="11">RNA polymerase sigma factor 70 region 4 type 2 domain-containing protein</fullName>
    </recommendedName>
</protein>
<evidence type="ECO:0000259" key="8">
    <source>
        <dbReference type="Pfam" id="PF08281"/>
    </source>
</evidence>
<evidence type="ECO:0000256" key="2">
    <source>
        <dbReference type="ARBA" id="ARBA00023015"/>
    </source>
</evidence>
<dbReference type="SUPFAM" id="SSF88946">
    <property type="entry name" value="Sigma2 domain of RNA polymerase sigma factors"/>
    <property type="match status" value="1"/>
</dbReference>
<dbReference type="InterPro" id="IPR039425">
    <property type="entry name" value="RNA_pol_sigma-70-like"/>
</dbReference>
<keyword evidence="5" id="KW-0804">Transcription</keyword>
<reference evidence="9 10" key="1">
    <citation type="journal article" date="2016" name="Nat. Commun.">
        <title>Thousands of microbial genomes shed light on interconnected biogeochemical processes in an aquifer system.</title>
        <authorList>
            <person name="Anantharaman K."/>
            <person name="Brown C.T."/>
            <person name="Hug L.A."/>
            <person name="Sharon I."/>
            <person name="Castelle C.J."/>
            <person name="Probst A.J."/>
            <person name="Thomas B.C."/>
            <person name="Singh A."/>
            <person name="Wilkins M.J."/>
            <person name="Karaoz U."/>
            <person name="Brodie E.L."/>
            <person name="Williams K.H."/>
            <person name="Hubbard S.S."/>
            <person name="Banfield J.F."/>
        </authorList>
    </citation>
    <scope>NUCLEOTIDE SEQUENCE [LARGE SCALE GENOMIC DNA]</scope>
</reference>
<feature type="compositionally biased region" description="Pro residues" evidence="6">
    <location>
        <begin position="477"/>
        <end position="490"/>
    </location>
</feature>
<evidence type="ECO:0000256" key="4">
    <source>
        <dbReference type="ARBA" id="ARBA00023125"/>
    </source>
</evidence>
<dbReference type="Gene3D" id="1.10.10.10">
    <property type="entry name" value="Winged helix-like DNA-binding domain superfamily/Winged helix DNA-binding domain"/>
    <property type="match status" value="1"/>
</dbReference>
<evidence type="ECO:0000259" key="7">
    <source>
        <dbReference type="Pfam" id="PF04542"/>
    </source>
</evidence>
<dbReference type="EMBL" id="MEZX01000002">
    <property type="protein sequence ID" value="OGD64463.1"/>
    <property type="molecule type" value="Genomic_DNA"/>
</dbReference>
<proteinExistence type="inferred from homology"/>
<comment type="similarity">
    <text evidence="1">Belongs to the sigma-70 factor family. ECF subfamily.</text>
</comment>
<feature type="region of interest" description="Disordered" evidence="6">
    <location>
        <begin position="325"/>
        <end position="358"/>
    </location>
</feature>
<evidence type="ECO:0000256" key="1">
    <source>
        <dbReference type="ARBA" id="ARBA00010641"/>
    </source>
</evidence>
<keyword evidence="4" id="KW-0238">DNA-binding</keyword>
<keyword evidence="3" id="KW-0731">Sigma factor</keyword>
<dbReference type="NCBIfam" id="TIGR02937">
    <property type="entry name" value="sigma70-ECF"/>
    <property type="match status" value="1"/>
</dbReference>
<dbReference type="InterPro" id="IPR013325">
    <property type="entry name" value="RNA_pol_sigma_r2"/>
</dbReference>
<sequence>MIGLGTTSSFPSAGSVTGYDVLTKGWGEYKKRLFQYAFRQIHNQQAAEDAVVETFFRAQRAIMNDECRAMDLEGEPREKKFCSWIFRITRNVCTDYLRQSRAISIDDVNEPVYSSESRQILSLAVRQALDQLRPQYAEVVRLCDLEELSAKEGAQIAGLSVPAFKSRLYRGREAFKKLFSGTVATSPTTRRSNTVRVAERNGFFTYAECPLAGAEDFVKAHFRAHQTARNARISLGRKLRLVLSQNTAGPELREACHRTIRNMLKQVHRTDQAGFWCGLFDRHVAGTEDPAWVSAKSNRCSRAESRNGQVSLPASWVVPNAVRPAPPTSPAMHPDTLRLPEPDLSKWNEEPRSTPLRTRLVKPSPVPVKRAKVIAKPTPKAKQIDCKKKTPLPFIGEKGFVSTVEVLCKRLVDESKGWLDLEEITAEFKVARRYARNRQPLSDPTRSAIIDLIYACCSNSDAKAMRWVRVMTAEFPPRPGTPEYLLPPPQTKSKSGR</sequence>
<dbReference type="CDD" id="cd06171">
    <property type="entry name" value="Sigma70_r4"/>
    <property type="match status" value="1"/>
</dbReference>
<feature type="region of interest" description="Disordered" evidence="6">
    <location>
        <begin position="477"/>
        <end position="497"/>
    </location>
</feature>
<dbReference type="AlphaFoldDB" id="A0A1F5EAR6"/>
<dbReference type="PANTHER" id="PTHR43133:SF8">
    <property type="entry name" value="RNA POLYMERASE SIGMA FACTOR HI_1459-RELATED"/>
    <property type="match status" value="1"/>
</dbReference>
<name>A0A1F5EAR6_9BACT</name>
<dbReference type="STRING" id="1797471.A3A71_00150"/>
<dbReference type="Pfam" id="PF08281">
    <property type="entry name" value="Sigma70_r4_2"/>
    <property type="match status" value="1"/>
</dbReference>
<dbReference type="SUPFAM" id="SSF88659">
    <property type="entry name" value="Sigma3 and sigma4 domains of RNA polymerase sigma factors"/>
    <property type="match status" value="1"/>
</dbReference>
<evidence type="ECO:0000256" key="5">
    <source>
        <dbReference type="ARBA" id="ARBA00023163"/>
    </source>
</evidence>
<dbReference type="InterPro" id="IPR014284">
    <property type="entry name" value="RNA_pol_sigma-70_dom"/>
</dbReference>
<feature type="compositionally biased region" description="Basic and acidic residues" evidence="6">
    <location>
        <begin position="335"/>
        <end position="352"/>
    </location>
</feature>
<dbReference type="Gene3D" id="1.10.1740.10">
    <property type="match status" value="1"/>
</dbReference>
<comment type="caution">
    <text evidence="9">The sequence shown here is derived from an EMBL/GenBank/DDBJ whole genome shotgun (WGS) entry which is preliminary data.</text>
</comment>
<evidence type="ECO:0008006" key="11">
    <source>
        <dbReference type="Google" id="ProtNLM"/>
    </source>
</evidence>
<dbReference type="InterPro" id="IPR007627">
    <property type="entry name" value="RNA_pol_sigma70_r2"/>
</dbReference>
<evidence type="ECO:0000256" key="6">
    <source>
        <dbReference type="SAM" id="MobiDB-lite"/>
    </source>
</evidence>
<gene>
    <name evidence="9" type="ORF">A3A71_00150</name>
</gene>
<dbReference type="GO" id="GO:0006352">
    <property type="term" value="P:DNA-templated transcription initiation"/>
    <property type="evidence" value="ECO:0007669"/>
    <property type="project" value="InterPro"/>
</dbReference>